<dbReference type="Proteomes" id="UP000734511">
    <property type="component" value="Unassembled WGS sequence"/>
</dbReference>
<dbReference type="EMBL" id="JAATEJ010000011">
    <property type="protein sequence ID" value="NJP44935.1"/>
    <property type="molecule type" value="Genomic_DNA"/>
</dbReference>
<gene>
    <name evidence="2" type="ORF">HCN08_16245</name>
</gene>
<evidence type="ECO:0008006" key="4">
    <source>
        <dbReference type="Google" id="ProtNLM"/>
    </source>
</evidence>
<dbReference type="RefSeq" id="WP_167983792.1">
    <property type="nucleotide sequence ID" value="NZ_JAATEJ010000011.1"/>
</dbReference>
<feature type="region of interest" description="Disordered" evidence="1">
    <location>
        <begin position="140"/>
        <end position="159"/>
    </location>
</feature>
<evidence type="ECO:0000313" key="2">
    <source>
        <dbReference type="EMBL" id="NJP44935.1"/>
    </source>
</evidence>
<feature type="compositionally biased region" description="Pro residues" evidence="1">
    <location>
        <begin position="150"/>
        <end position="159"/>
    </location>
</feature>
<proteinExistence type="predicted"/>
<keyword evidence="3" id="KW-1185">Reference proteome</keyword>
<protein>
    <recommendedName>
        <fullName evidence="4">Prevent-host-death family protein</fullName>
    </recommendedName>
</protein>
<sequence length="159" mass="17172">MTSADEDAPFSELLHHPAATARRLDTVRALRLRRRDAGDLALIRADQLEQDSTVADFTARLLAGLVRAENTAALRQVLPDALPWSVFLPEADVEAMLGELVDTARGAAALENLAPVALLLVQWRHTAEIHADPALLALPTREPEADLGPVPVPETEPAE</sequence>
<accession>A0ABX0ZMA0</accession>
<evidence type="ECO:0000256" key="1">
    <source>
        <dbReference type="SAM" id="MobiDB-lite"/>
    </source>
</evidence>
<evidence type="ECO:0000313" key="3">
    <source>
        <dbReference type="Proteomes" id="UP000734511"/>
    </source>
</evidence>
<comment type="caution">
    <text evidence="2">The sequence shown here is derived from an EMBL/GenBank/DDBJ whole genome shotgun (WGS) entry which is preliminary data.</text>
</comment>
<name>A0ABX0ZMA0_9ACTN</name>
<reference evidence="2 3" key="1">
    <citation type="submission" date="2020-03" db="EMBL/GenBank/DDBJ databases">
        <title>WGS of actinomycetes isolated from Thailand.</title>
        <authorList>
            <person name="Thawai C."/>
        </authorList>
    </citation>
    <scope>NUCLEOTIDE SEQUENCE [LARGE SCALE GENOMIC DNA]</scope>
    <source>
        <strain evidence="2 3">PRB2-1</strain>
    </source>
</reference>
<organism evidence="2 3">
    <name type="scientific">Actinacidiphila epipremni</name>
    <dbReference type="NCBI Taxonomy" id="2053013"/>
    <lineage>
        <taxon>Bacteria</taxon>
        <taxon>Bacillati</taxon>
        <taxon>Actinomycetota</taxon>
        <taxon>Actinomycetes</taxon>
        <taxon>Kitasatosporales</taxon>
        <taxon>Streptomycetaceae</taxon>
        <taxon>Actinacidiphila</taxon>
    </lineage>
</organism>